<reference evidence="8" key="1">
    <citation type="submission" date="2007-10" db="EMBL/GenBank/DDBJ databases">
        <title>Complete sequence of chromosome of Desulforudis audaxviator MP104C.</title>
        <authorList>
            <person name="Copeland A."/>
            <person name="Lucas S."/>
            <person name="Lapidus A."/>
            <person name="Barry K."/>
            <person name="Glavina del Rio T."/>
            <person name="Dalin E."/>
            <person name="Tice H."/>
            <person name="Bruce D."/>
            <person name="Pitluck S."/>
            <person name="Lowry S.R."/>
            <person name="Larimer F."/>
            <person name="Land M.L."/>
            <person name="Hauser L."/>
            <person name="Kyrpides N."/>
            <person name="Ivanova N.N."/>
            <person name="Richardson P."/>
        </authorList>
    </citation>
    <scope>NUCLEOTIDE SEQUENCE [LARGE SCALE GENOMIC DNA]</scope>
    <source>
        <strain evidence="8">MP104C</strain>
    </source>
</reference>
<comment type="similarity">
    <text evidence="5">Belongs to the binding-protein-dependent transport system permease family.</text>
</comment>
<dbReference type="InterPro" id="IPR000515">
    <property type="entry name" value="MetI-like"/>
</dbReference>
<dbReference type="InterPro" id="IPR035906">
    <property type="entry name" value="MetI-like_sf"/>
</dbReference>
<feature type="transmembrane region" description="Helical" evidence="5">
    <location>
        <begin position="189"/>
        <end position="209"/>
    </location>
</feature>
<dbReference type="GO" id="GO:0055085">
    <property type="term" value="P:transmembrane transport"/>
    <property type="evidence" value="ECO:0007669"/>
    <property type="project" value="InterPro"/>
</dbReference>
<dbReference type="Gene3D" id="1.10.3720.10">
    <property type="entry name" value="MetI-like"/>
    <property type="match status" value="1"/>
</dbReference>
<evidence type="ECO:0000256" key="3">
    <source>
        <dbReference type="ARBA" id="ARBA00022989"/>
    </source>
</evidence>
<dbReference type="STRING" id="477974.Daud_1541"/>
<dbReference type="PROSITE" id="PS50928">
    <property type="entry name" value="ABC_TM1"/>
    <property type="match status" value="1"/>
</dbReference>
<comment type="subcellular location">
    <subcellularLocation>
        <location evidence="5">Cell membrane</location>
        <topology evidence="5">Multi-pass membrane protein</topology>
    </subcellularLocation>
    <subcellularLocation>
        <location evidence="1">Membrane</location>
        <topology evidence="1">Multi-pass membrane protein</topology>
    </subcellularLocation>
</comment>
<keyword evidence="4 5" id="KW-0472">Membrane</keyword>
<dbReference type="InterPro" id="IPR049783">
    <property type="entry name" value="ABC_perm_TupB-like"/>
</dbReference>
<dbReference type="SUPFAM" id="SSF161098">
    <property type="entry name" value="MetI-like"/>
    <property type="match status" value="1"/>
</dbReference>
<gene>
    <name evidence="7" type="ordered locus">Daud_1541</name>
</gene>
<evidence type="ECO:0000313" key="7">
    <source>
        <dbReference type="EMBL" id="ACA60044.1"/>
    </source>
</evidence>
<feature type="domain" description="ABC transmembrane type-1" evidence="6">
    <location>
        <begin position="12"/>
        <end position="208"/>
    </location>
</feature>
<dbReference type="PANTHER" id="PTHR43632">
    <property type="entry name" value="PERMEASE COMPONENT OF TUNGSTATE ABC TRANSPORTER"/>
    <property type="match status" value="1"/>
</dbReference>
<reference evidence="7 8" key="2">
    <citation type="journal article" date="2008" name="Science">
        <title>Environmental genomics reveals a single-species ecosystem deep within Earth.</title>
        <authorList>
            <person name="Chivian D."/>
            <person name="Brodie E.L."/>
            <person name="Alm E.J."/>
            <person name="Culley D.E."/>
            <person name="Dehal P.S."/>
            <person name="Desantis T.Z."/>
            <person name="Gihring T.M."/>
            <person name="Lapidus A."/>
            <person name="Lin L.H."/>
            <person name="Lowry S.R."/>
            <person name="Moser D.P."/>
            <person name="Richardson P.M."/>
            <person name="Southam G."/>
            <person name="Wanger G."/>
            <person name="Pratt L.M."/>
            <person name="Andersen G.L."/>
            <person name="Hazen T.C."/>
            <person name="Brockman F.J."/>
            <person name="Arkin A.P."/>
            <person name="Onstott T.C."/>
        </authorList>
    </citation>
    <scope>NUCLEOTIDE SEQUENCE [LARGE SCALE GENOMIC DNA]</scope>
    <source>
        <strain evidence="7 8">MP104C</strain>
    </source>
</reference>
<keyword evidence="3 5" id="KW-1133">Transmembrane helix</keyword>
<dbReference type="OrthoDB" id="9781724at2"/>
<dbReference type="AlphaFoldDB" id="B1I4X6"/>
<sequence length="217" mass="23121">MVARDPKLMQIIWLSLQVSGVAVSLAALMGIPLGTWLGMQPARRVRLPALFLYTFMGLPPVLVGLLVYLLLSARGPFGVLSLLYTPTAMIIAQTILALPIIAGLTMVAVRAKDREIRDTAVSLGAGAWQVALTVVREARVAIIGAVVAGTGRVMAEVGAVMMVGGNIEGKTRVMTTAIVLETRRGNFEIAIGLGMVLLFLAFIINTALYRLQGVPRN</sequence>
<dbReference type="RefSeq" id="WP_012302625.1">
    <property type="nucleotide sequence ID" value="NC_010424.1"/>
</dbReference>
<dbReference type="KEGG" id="dau:Daud_1541"/>
<dbReference type="GO" id="GO:0005886">
    <property type="term" value="C:plasma membrane"/>
    <property type="evidence" value="ECO:0007669"/>
    <property type="project" value="UniProtKB-SubCell"/>
</dbReference>
<evidence type="ECO:0000259" key="6">
    <source>
        <dbReference type="PROSITE" id="PS50928"/>
    </source>
</evidence>
<accession>B1I4X6</accession>
<evidence type="ECO:0000256" key="2">
    <source>
        <dbReference type="ARBA" id="ARBA00022692"/>
    </source>
</evidence>
<keyword evidence="2 5" id="KW-0812">Transmembrane</keyword>
<dbReference type="CDD" id="cd06261">
    <property type="entry name" value="TM_PBP2"/>
    <property type="match status" value="1"/>
</dbReference>
<evidence type="ECO:0000256" key="5">
    <source>
        <dbReference type="RuleBase" id="RU363032"/>
    </source>
</evidence>
<dbReference type="PANTHER" id="PTHR43632:SF1">
    <property type="entry name" value="PERMEASE COMPONENT OF TUNGSTATE ABC TRANSPORTER"/>
    <property type="match status" value="1"/>
</dbReference>
<dbReference type="EMBL" id="CP000860">
    <property type="protein sequence ID" value="ACA60044.1"/>
    <property type="molecule type" value="Genomic_DNA"/>
</dbReference>
<feature type="transmembrane region" description="Helical" evidence="5">
    <location>
        <begin position="83"/>
        <end position="109"/>
    </location>
</feature>
<dbReference type="eggNOG" id="COG4662">
    <property type="taxonomic scope" value="Bacteria"/>
</dbReference>
<feature type="transmembrane region" description="Helical" evidence="5">
    <location>
        <begin position="50"/>
        <end position="71"/>
    </location>
</feature>
<evidence type="ECO:0000313" key="8">
    <source>
        <dbReference type="Proteomes" id="UP000008544"/>
    </source>
</evidence>
<name>B1I4X6_DESAP</name>
<evidence type="ECO:0000256" key="4">
    <source>
        <dbReference type="ARBA" id="ARBA00023136"/>
    </source>
</evidence>
<keyword evidence="5" id="KW-0813">Transport</keyword>
<organism evidence="7 8">
    <name type="scientific">Desulforudis audaxviator (strain MP104C)</name>
    <dbReference type="NCBI Taxonomy" id="477974"/>
    <lineage>
        <taxon>Bacteria</taxon>
        <taxon>Bacillati</taxon>
        <taxon>Bacillota</taxon>
        <taxon>Clostridia</taxon>
        <taxon>Thermoanaerobacterales</taxon>
        <taxon>Candidatus Desulforudaceae</taxon>
        <taxon>Candidatus Desulforudis</taxon>
    </lineage>
</organism>
<dbReference type="Pfam" id="PF00528">
    <property type="entry name" value="BPD_transp_1"/>
    <property type="match status" value="1"/>
</dbReference>
<dbReference type="NCBIfam" id="NF038017">
    <property type="entry name" value="ABC_perm1"/>
    <property type="match status" value="1"/>
</dbReference>
<dbReference type="Proteomes" id="UP000008544">
    <property type="component" value="Chromosome"/>
</dbReference>
<feature type="transmembrane region" description="Helical" evidence="5">
    <location>
        <begin position="12"/>
        <end position="38"/>
    </location>
</feature>
<protein>
    <submittedName>
        <fullName evidence="7">Binding-protein-dependent transport systems inner membrane component</fullName>
    </submittedName>
</protein>
<proteinExistence type="inferred from homology"/>
<dbReference type="HOGENOM" id="CLU_016047_14_2_9"/>
<evidence type="ECO:0000256" key="1">
    <source>
        <dbReference type="ARBA" id="ARBA00004141"/>
    </source>
</evidence>
<keyword evidence="8" id="KW-1185">Reference proteome</keyword>